<gene>
    <name evidence="2" type="ORF">AFUA_5G10300</name>
</gene>
<comment type="caution">
    <text evidence="2">The sequence shown here is derived from an EMBL/GenBank/DDBJ whole genome shotgun (WGS) entry which is preliminary data.</text>
</comment>
<sequence>MTTTCPCPAQIKHLASTLPTKGPFDFSFLPTLPQPLADLCRSIEACQHPSHKSNPDLSPPLVDLSDAVLSLCHAACTTYHLLDDELGSTTSNGNGNGTTTTTATSPPTQTGNANPPLTCTKSPMSLGKLTLQAEEETLLARQVVYAVLERLSTLLRGVYARGKSAAGGGPAIGATATATVVMDLDLGMALGTRQGLYGREGDEPVSQCLSRGLALLGKLFSE</sequence>
<dbReference type="InParanoid" id="Q4WV03"/>
<organism evidence="2 3">
    <name type="scientific">Aspergillus fumigatus (strain ATCC MYA-4609 / CBS 101355 / FGSC A1100 / Af293)</name>
    <name type="common">Neosartorya fumigata</name>
    <dbReference type="NCBI Taxonomy" id="330879"/>
    <lineage>
        <taxon>Eukaryota</taxon>
        <taxon>Fungi</taxon>
        <taxon>Dikarya</taxon>
        <taxon>Ascomycota</taxon>
        <taxon>Pezizomycotina</taxon>
        <taxon>Eurotiomycetes</taxon>
        <taxon>Eurotiomycetidae</taxon>
        <taxon>Eurotiales</taxon>
        <taxon>Aspergillaceae</taxon>
        <taxon>Aspergillus</taxon>
        <taxon>Aspergillus subgen. Fumigati</taxon>
    </lineage>
</organism>
<evidence type="ECO:0000313" key="3">
    <source>
        <dbReference type="Proteomes" id="UP000002530"/>
    </source>
</evidence>
<dbReference type="KEGG" id="afm:AFUA_5G10300"/>
<dbReference type="VEuPathDB" id="FungiDB:Afu5g10300"/>
<dbReference type="RefSeq" id="XP_753611.1">
    <property type="nucleotide sequence ID" value="XM_748518.1"/>
</dbReference>
<dbReference type="OMA" id="MTTTCPC"/>
<accession>Q4WV03</accession>
<dbReference type="GeneID" id="3511019"/>
<evidence type="ECO:0008006" key="4">
    <source>
        <dbReference type="Google" id="ProtNLM"/>
    </source>
</evidence>
<evidence type="ECO:0000256" key="1">
    <source>
        <dbReference type="SAM" id="MobiDB-lite"/>
    </source>
</evidence>
<dbReference type="eggNOG" id="ENOG502SZ1I">
    <property type="taxonomic scope" value="Eukaryota"/>
</dbReference>
<evidence type="ECO:0000313" key="2">
    <source>
        <dbReference type="EMBL" id="EAL91573.1"/>
    </source>
</evidence>
<feature type="region of interest" description="Disordered" evidence="1">
    <location>
        <begin position="88"/>
        <end position="117"/>
    </location>
</feature>
<protein>
    <recommendedName>
        <fullName evidence="4">Aflatoxin regulatory protein domain-containing protein</fullName>
    </recommendedName>
</protein>
<reference evidence="2 3" key="1">
    <citation type="journal article" date="2005" name="Nature">
        <title>Genomic sequence of the pathogenic and allergenic filamentous fungus Aspergillus fumigatus.</title>
        <authorList>
            <person name="Nierman W.C."/>
            <person name="Pain A."/>
            <person name="Anderson M.J."/>
            <person name="Wortman J.R."/>
            <person name="Kim H.S."/>
            <person name="Arroyo J."/>
            <person name="Berriman M."/>
            <person name="Abe K."/>
            <person name="Archer D.B."/>
            <person name="Bermejo C."/>
            <person name="Bennett J."/>
            <person name="Bowyer P."/>
            <person name="Chen D."/>
            <person name="Collins M."/>
            <person name="Coulsen R."/>
            <person name="Davies R."/>
            <person name="Dyer P.S."/>
            <person name="Farman M."/>
            <person name="Fedorova N."/>
            <person name="Fedorova N."/>
            <person name="Feldblyum T.V."/>
            <person name="Fischer R."/>
            <person name="Fosker N."/>
            <person name="Fraser A."/>
            <person name="Garcia J.L."/>
            <person name="Garcia M.J."/>
            <person name="Goble A."/>
            <person name="Goldman G.H."/>
            <person name="Gomi K."/>
            <person name="Griffith-Jones S."/>
            <person name="Gwilliam R."/>
            <person name="Haas B."/>
            <person name="Haas H."/>
            <person name="Harris D."/>
            <person name="Horiuchi H."/>
            <person name="Huang J."/>
            <person name="Humphray S."/>
            <person name="Jimenez J."/>
            <person name="Keller N."/>
            <person name="Khouri H."/>
            <person name="Kitamoto K."/>
            <person name="Kobayashi T."/>
            <person name="Konzack S."/>
            <person name="Kulkarni R."/>
            <person name="Kumagai T."/>
            <person name="Lafon A."/>
            <person name="Latge J.P."/>
            <person name="Li W."/>
            <person name="Lord A."/>
            <person name="Lu C."/>
            <person name="Majoros W.H."/>
            <person name="May G.S."/>
            <person name="Miller B.L."/>
            <person name="Mohamoud Y."/>
            <person name="Molina M."/>
            <person name="Monod M."/>
            <person name="Mouyna I."/>
            <person name="Mulligan S."/>
            <person name="Murphy L."/>
            <person name="O'Neil S."/>
            <person name="Paulsen I."/>
            <person name="Penalva M.A."/>
            <person name="Pertea M."/>
            <person name="Price C."/>
            <person name="Pritchard B.L."/>
            <person name="Quail M.A."/>
            <person name="Rabbinowitsch E."/>
            <person name="Rawlins N."/>
            <person name="Rajandream M.A."/>
            <person name="Reichard U."/>
            <person name="Renauld H."/>
            <person name="Robson G.D."/>
            <person name="Rodriguez de Cordoba S."/>
            <person name="Rodriguez-Pena J.M."/>
            <person name="Ronning C.M."/>
            <person name="Rutter S."/>
            <person name="Salzberg S.L."/>
            <person name="Sanchez M."/>
            <person name="Sanchez-Ferrero J.C."/>
            <person name="Saunders D."/>
            <person name="Seeger K."/>
            <person name="Squares R."/>
            <person name="Squares S."/>
            <person name="Takeuchi M."/>
            <person name="Tekaia F."/>
            <person name="Turner G."/>
            <person name="Vazquez de Aldana C.R."/>
            <person name="Weidman J."/>
            <person name="White O."/>
            <person name="Woodward J."/>
            <person name="Yu J.H."/>
            <person name="Fraser C."/>
            <person name="Galagan J.E."/>
            <person name="Asai K."/>
            <person name="Machida M."/>
            <person name="Hall N."/>
            <person name="Barrell B."/>
            <person name="Denning D.W."/>
        </authorList>
    </citation>
    <scope>NUCLEOTIDE SEQUENCE [LARGE SCALE GENOMIC DNA]</scope>
    <source>
        <strain evidence="2 3">Af293</strain>
    </source>
</reference>
<keyword evidence="3" id="KW-1185">Reference proteome</keyword>
<dbReference type="AlphaFoldDB" id="Q4WV03"/>
<feature type="compositionally biased region" description="Low complexity" evidence="1">
    <location>
        <begin position="88"/>
        <end position="112"/>
    </location>
</feature>
<dbReference type="Proteomes" id="UP000002530">
    <property type="component" value="Unassembled WGS sequence"/>
</dbReference>
<dbReference type="HOGENOM" id="CLU_1245083_0_0_1"/>
<proteinExistence type="predicted"/>
<dbReference type="OrthoDB" id="4482965at2759"/>
<name>Q4WV03_ASPFU</name>
<dbReference type="EMBL" id="AAHF01000003">
    <property type="protein sequence ID" value="EAL91573.1"/>
    <property type="molecule type" value="Genomic_DNA"/>
</dbReference>